<sequence length="223" mass="23692">MPYVTITLLQCPCSVKKAGPVFPAFALSPSSSRVAGSQSRSSPRLTGCRDVRTYSCRTLHQGTVTFSPFTTDIDGDDGMLAELVDGPNPHSSTHLLVILLLAVSAVAAIAVVLAMLDVPFASERAVRTPQPNYPRAAVLGTDLAPPNRQDSDSRLTMDMGPRSPMSVGSSRVFLAHNETTPSEEDSEGSSPSPITITRSSSPSPSVKHRRRTSTVTTVNVTNN</sequence>
<name>A0A9J6F367_RHIMP</name>
<gene>
    <name evidence="3" type="ORF">HPB51_013775</name>
</gene>
<proteinExistence type="predicted"/>
<accession>A0A9J6F367</accession>
<feature type="transmembrane region" description="Helical" evidence="2">
    <location>
        <begin position="95"/>
        <end position="116"/>
    </location>
</feature>
<evidence type="ECO:0000313" key="4">
    <source>
        <dbReference type="Proteomes" id="UP000821866"/>
    </source>
</evidence>
<keyword evidence="2" id="KW-0812">Transmembrane</keyword>
<dbReference type="Proteomes" id="UP000821866">
    <property type="component" value="Chromosome 1"/>
</dbReference>
<evidence type="ECO:0000313" key="3">
    <source>
        <dbReference type="EMBL" id="KAH8041115.1"/>
    </source>
</evidence>
<reference evidence="3" key="2">
    <citation type="submission" date="2021-09" db="EMBL/GenBank/DDBJ databases">
        <authorList>
            <person name="Jia N."/>
            <person name="Wang J."/>
            <person name="Shi W."/>
            <person name="Du L."/>
            <person name="Sun Y."/>
            <person name="Zhan W."/>
            <person name="Jiang J."/>
            <person name="Wang Q."/>
            <person name="Zhang B."/>
            <person name="Ji P."/>
            <person name="Sakyi L.B."/>
            <person name="Cui X."/>
            <person name="Yuan T."/>
            <person name="Jiang B."/>
            <person name="Yang W."/>
            <person name="Lam T.T.-Y."/>
            <person name="Chang Q."/>
            <person name="Ding S."/>
            <person name="Wang X."/>
            <person name="Zhu J."/>
            <person name="Ruan X."/>
            <person name="Zhao L."/>
            <person name="Wei J."/>
            <person name="Que T."/>
            <person name="Du C."/>
            <person name="Cheng J."/>
            <person name="Dai P."/>
            <person name="Han X."/>
            <person name="Huang E."/>
            <person name="Gao Y."/>
            <person name="Liu J."/>
            <person name="Shao H."/>
            <person name="Ye R."/>
            <person name="Li L."/>
            <person name="Wei W."/>
            <person name="Wang X."/>
            <person name="Wang C."/>
            <person name="Huo Q."/>
            <person name="Li W."/>
            <person name="Guo W."/>
            <person name="Chen H."/>
            <person name="Chen S."/>
            <person name="Zhou L."/>
            <person name="Zhou L."/>
            <person name="Ni X."/>
            <person name="Tian J."/>
            <person name="Zhou Y."/>
            <person name="Sheng Y."/>
            <person name="Liu T."/>
            <person name="Pan Y."/>
            <person name="Xia L."/>
            <person name="Li J."/>
            <person name="Zhao F."/>
            <person name="Cao W."/>
        </authorList>
    </citation>
    <scope>NUCLEOTIDE SEQUENCE</scope>
    <source>
        <strain evidence="3">Rmic-2018</strain>
        <tissue evidence="3">Larvae</tissue>
    </source>
</reference>
<keyword evidence="2" id="KW-1133">Transmembrane helix</keyword>
<feature type="region of interest" description="Disordered" evidence="1">
    <location>
        <begin position="132"/>
        <end position="223"/>
    </location>
</feature>
<reference evidence="3" key="1">
    <citation type="journal article" date="2020" name="Cell">
        <title>Large-Scale Comparative Analyses of Tick Genomes Elucidate Their Genetic Diversity and Vector Capacities.</title>
        <authorList>
            <consortium name="Tick Genome and Microbiome Consortium (TIGMIC)"/>
            <person name="Jia N."/>
            <person name="Wang J."/>
            <person name="Shi W."/>
            <person name="Du L."/>
            <person name="Sun Y."/>
            <person name="Zhan W."/>
            <person name="Jiang J.F."/>
            <person name="Wang Q."/>
            <person name="Zhang B."/>
            <person name="Ji P."/>
            <person name="Bell-Sakyi L."/>
            <person name="Cui X.M."/>
            <person name="Yuan T.T."/>
            <person name="Jiang B.G."/>
            <person name="Yang W.F."/>
            <person name="Lam T.T."/>
            <person name="Chang Q.C."/>
            <person name="Ding S.J."/>
            <person name="Wang X.J."/>
            <person name="Zhu J.G."/>
            <person name="Ruan X.D."/>
            <person name="Zhao L."/>
            <person name="Wei J.T."/>
            <person name="Ye R.Z."/>
            <person name="Que T.C."/>
            <person name="Du C.H."/>
            <person name="Zhou Y.H."/>
            <person name="Cheng J.X."/>
            <person name="Dai P.F."/>
            <person name="Guo W.B."/>
            <person name="Han X.H."/>
            <person name="Huang E.J."/>
            <person name="Li L.F."/>
            <person name="Wei W."/>
            <person name="Gao Y.C."/>
            <person name="Liu J.Z."/>
            <person name="Shao H.Z."/>
            <person name="Wang X."/>
            <person name="Wang C.C."/>
            <person name="Yang T.C."/>
            <person name="Huo Q.B."/>
            <person name="Li W."/>
            <person name="Chen H.Y."/>
            <person name="Chen S.E."/>
            <person name="Zhou L.G."/>
            <person name="Ni X.B."/>
            <person name="Tian J.H."/>
            <person name="Sheng Y."/>
            <person name="Liu T."/>
            <person name="Pan Y.S."/>
            <person name="Xia L.Y."/>
            <person name="Li J."/>
            <person name="Zhao F."/>
            <person name="Cao W.C."/>
        </authorList>
    </citation>
    <scope>NUCLEOTIDE SEQUENCE</scope>
    <source>
        <strain evidence="3">Rmic-2018</strain>
    </source>
</reference>
<organism evidence="3 4">
    <name type="scientific">Rhipicephalus microplus</name>
    <name type="common">Cattle tick</name>
    <name type="synonym">Boophilus microplus</name>
    <dbReference type="NCBI Taxonomy" id="6941"/>
    <lineage>
        <taxon>Eukaryota</taxon>
        <taxon>Metazoa</taxon>
        <taxon>Ecdysozoa</taxon>
        <taxon>Arthropoda</taxon>
        <taxon>Chelicerata</taxon>
        <taxon>Arachnida</taxon>
        <taxon>Acari</taxon>
        <taxon>Parasitiformes</taxon>
        <taxon>Ixodida</taxon>
        <taxon>Ixodoidea</taxon>
        <taxon>Ixodidae</taxon>
        <taxon>Rhipicephalinae</taxon>
        <taxon>Rhipicephalus</taxon>
        <taxon>Boophilus</taxon>
    </lineage>
</organism>
<keyword evidence="2" id="KW-0472">Membrane</keyword>
<feature type="compositionally biased region" description="Low complexity" evidence="1">
    <location>
        <begin position="213"/>
        <end position="223"/>
    </location>
</feature>
<keyword evidence="4" id="KW-1185">Reference proteome</keyword>
<evidence type="ECO:0000256" key="2">
    <source>
        <dbReference type="SAM" id="Phobius"/>
    </source>
</evidence>
<dbReference type="AlphaFoldDB" id="A0A9J6F367"/>
<feature type="compositionally biased region" description="Low complexity" evidence="1">
    <location>
        <begin position="188"/>
        <end position="205"/>
    </location>
</feature>
<comment type="caution">
    <text evidence="3">The sequence shown here is derived from an EMBL/GenBank/DDBJ whole genome shotgun (WGS) entry which is preliminary data.</text>
</comment>
<dbReference type="EMBL" id="JABSTU010000001">
    <property type="protein sequence ID" value="KAH8041115.1"/>
    <property type="molecule type" value="Genomic_DNA"/>
</dbReference>
<protein>
    <submittedName>
        <fullName evidence="3">Uncharacterized protein</fullName>
    </submittedName>
</protein>
<evidence type="ECO:0000256" key="1">
    <source>
        <dbReference type="SAM" id="MobiDB-lite"/>
    </source>
</evidence>